<feature type="transmembrane region" description="Helical" evidence="4">
    <location>
        <begin position="721"/>
        <end position="741"/>
    </location>
</feature>
<reference evidence="7 8" key="1">
    <citation type="submission" date="2020-08" db="EMBL/GenBank/DDBJ databases">
        <title>Genomic Encyclopedia of Type Strains, Phase IV (KMG-V): Genome sequencing to study the core and pangenomes of soil and plant-associated prokaryotes.</title>
        <authorList>
            <person name="Whitman W."/>
        </authorList>
    </citation>
    <scope>NUCLEOTIDE SEQUENCE [LARGE SCALE GENOMIC DNA]</scope>
    <source>
        <strain evidence="7 8">M8UP14</strain>
    </source>
</reference>
<feature type="signal peptide" evidence="5">
    <location>
        <begin position="1"/>
        <end position="23"/>
    </location>
</feature>
<dbReference type="GO" id="GO:0016020">
    <property type="term" value="C:membrane"/>
    <property type="evidence" value="ECO:0007669"/>
    <property type="project" value="InterPro"/>
</dbReference>
<organism evidence="7 8">
    <name type="scientific">Granulicella aggregans</name>
    <dbReference type="NCBI Taxonomy" id="474949"/>
    <lineage>
        <taxon>Bacteria</taxon>
        <taxon>Pseudomonadati</taxon>
        <taxon>Acidobacteriota</taxon>
        <taxon>Terriglobia</taxon>
        <taxon>Terriglobales</taxon>
        <taxon>Acidobacteriaceae</taxon>
        <taxon>Granulicella</taxon>
    </lineage>
</organism>
<dbReference type="RefSeq" id="WP_184221345.1">
    <property type="nucleotide sequence ID" value="NZ_JACHIP010000006.1"/>
</dbReference>
<evidence type="ECO:0000256" key="5">
    <source>
        <dbReference type="SAM" id="SignalP"/>
    </source>
</evidence>
<dbReference type="SUPFAM" id="SSF63829">
    <property type="entry name" value="Calcium-dependent phosphotriesterase"/>
    <property type="match status" value="2"/>
</dbReference>
<sequence>MSRFGAALAAALTLFAIVQPASSGAELRDLRHKVLTTWTTEQGLPQDFVTAIAQTPDGFLWVGTNGGLARFDGLKFRTFLQAPAALRHRITNLGVDARGTLWIGTSTGLFKYESHTFSAVPLEKKASAIEQILCRSDEPFAWVRTKSELYRAGVTGDEFVKVPVLLEKVRSFTVDDKEEQWLADGEAVTQVREGRVVQVYPMPGVNLVYFGPDKRLYAADGHHLFVYANGGFRKTEKEGPEELVTVMVDRSGAIWMASGGLEGISRFAAGKLEILGARDGLASNDAREIFEDKSGDIWVGTISGLQQLHDGTFVSYTERDGLPSGHVQYDAIFEDNAKAIWVGTLESGVAQLTGDRWQSYGIAQGVRRGQVRGLAEDGAHPVIAISDYGLYWYRSGRYRKIGGVPEGYISSPITTADGSLWFSVLRKGVYRLREGVLTSFGAAQGLGDTQVWALAEDGRGALWAGASNGAYRWDGNRWKQEYVTASAVDGIAFSHDGGIYLGTSNGLVYHNDAKSWVLTQEDGLPGDAVFSLVEDARGDLWLATARGVCRISRAQVDAMLAGTKQVAPEVFTEADGLRSRATLPLGQVTSLRAKDGRLWFATAAGPAVAEPGTTVSELPRAMLDDVAVDEEHFGAGPLVVKPGRHRLTFSFTAPVFVAPEQVHFRYRLLGWESDWVNGGDVREASYVGIPPGQYHFEVQALSRDGQAGPVTYTVGVRLQPFFWQTRWFVLLMIALLVAVVIEVTRRRTLRRAESLNLRFQERSAERERLASHIHDTFIQDLTGTALQLELLGLQLEEDPDVARRSLSHLAARMREMIGRSRDIVSNLHSMAGTQYSLLELLSHVETEFRLGESPAFVLQSKEEPRELHPFLRDEVYSICREAVANAFRHAGASVIEVKIVYQANKLLVQIQDDGVGMSDEMRVKGRPGHFGLPGMQAHAQRIDAVLAVESKVGVGTKITLETALRPLEARWWSLPWRRNSQRERSFDQHTQ</sequence>
<accession>A0A7W7ZI40</accession>
<keyword evidence="4" id="KW-0812">Transmembrane</keyword>
<dbReference type="Proteomes" id="UP000540989">
    <property type="component" value="Unassembled WGS sequence"/>
</dbReference>
<keyword evidence="1" id="KW-0808">Transferase</keyword>
<dbReference type="InterPro" id="IPR015943">
    <property type="entry name" value="WD40/YVTN_repeat-like_dom_sf"/>
</dbReference>
<evidence type="ECO:0000259" key="6">
    <source>
        <dbReference type="SMART" id="SM00387"/>
    </source>
</evidence>
<evidence type="ECO:0000313" key="7">
    <source>
        <dbReference type="EMBL" id="MBB5059651.1"/>
    </source>
</evidence>
<keyword evidence="5" id="KW-0732">Signal</keyword>
<dbReference type="InterPro" id="IPR011123">
    <property type="entry name" value="Y_Y_Y"/>
</dbReference>
<dbReference type="GO" id="GO:0046983">
    <property type="term" value="F:protein dimerization activity"/>
    <property type="evidence" value="ECO:0007669"/>
    <property type="project" value="InterPro"/>
</dbReference>
<dbReference type="Pfam" id="PF07730">
    <property type="entry name" value="HisKA_3"/>
    <property type="match status" value="1"/>
</dbReference>
<dbReference type="InterPro" id="IPR036890">
    <property type="entry name" value="HATPase_C_sf"/>
</dbReference>
<keyword evidence="8" id="KW-1185">Reference proteome</keyword>
<dbReference type="Gene3D" id="2.130.10.10">
    <property type="entry name" value="YVTN repeat-like/Quinoprotein amine dehydrogenase"/>
    <property type="match status" value="2"/>
</dbReference>
<dbReference type="InterPro" id="IPR050482">
    <property type="entry name" value="Sensor_HK_TwoCompSys"/>
</dbReference>
<proteinExistence type="predicted"/>
<keyword evidence="4" id="KW-0472">Membrane</keyword>
<evidence type="ECO:0000256" key="2">
    <source>
        <dbReference type="ARBA" id="ARBA00022777"/>
    </source>
</evidence>
<name>A0A7W7ZI40_9BACT</name>
<dbReference type="EMBL" id="JACHIP010000006">
    <property type="protein sequence ID" value="MBB5059651.1"/>
    <property type="molecule type" value="Genomic_DNA"/>
</dbReference>
<dbReference type="Gene3D" id="1.20.5.1930">
    <property type="match status" value="1"/>
</dbReference>
<dbReference type="AlphaFoldDB" id="A0A7W7ZI40"/>
<comment type="caution">
    <text evidence="7">The sequence shown here is derived from an EMBL/GenBank/DDBJ whole genome shotgun (WGS) entry which is preliminary data.</text>
</comment>
<dbReference type="InterPro" id="IPR003594">
    <property type="entry name" value="HATPase_dom"/>
</dbReference>
<dbReference type="Pfam" id="PF02518">
    <property type="entry name" value="HATPase_c"/>
    <property type="match status" value="1"/>
</dbReference>
<feature type="chain" id="PRO_5031079252" evidence="5">
    <location>
        <begin position="24"/>
        <end position="991"/>
    </location>
</feature>
<keyword evidence="4" id="KW-1133">Transmembrane helix</keyword>
<dbReference type="GO" id="GO:0000155">
    <property type="term" value="F:phosphorelay sensor kinase activity"/>
    <property type="evidence" value="ECO:0007669"/>
    <property type="project" value="InterPro"/>
</dbReference>
<dbReference type="Pfam" id="PF07494">
    <property type="entry name" value="Reg_prop"/>
    <property type="match status" value="3"/>
</dbReference>
<evidence type="ECO:0000256" key="1">
    <source>
        <dbReference type="ARBA" id="ARBA00022679"/>
    </source>
</evidence>
<dbReference type="InterPro" id="IPR013783">
    <property type="entry name" value="Ig-like_fold"/>
</dbReference>
<dbReference type="InterPro" id="IPR011110">
    <property type="entry name" value="Reg_prop"/>
</dbReference>
<evidence type="ECO:0000256" key="3">
    <source>
        <dbReference type="ARBA" id="ARBA00023012"/>
    </source>
</evidence>
<protein>
    <submittedName>
        <fullName evidence="7">Signal transduction histidine kinase/ligand-binding sensor domain-containing protein</fullName>
    </submittedName>
</protein>
<dbReference type="SUPFAM" id="SSF55874">
    <property type="entry name" value="ATPase domain of HSP90 chaperone/DNA topoisomerase II/histidine kinase"/>
    <property type="match status" value="1"/>
</dbReference>
<evidence type="ECO:0000256" key="4">
    <source>
        <dbReference type="SAM" id="Phobius"/>
    </source>
</evidence>
<keyword evidence="2 7" id="KW-0418">Kinase</keyword>
<dbReference type="PANTHER" id="PTHR24421:SF62">
    <property type="entry name" value="SENSORY TRANSDUCTION HISTIDINE KINASE"/>
    <property type="match status" value="1"/>
</dbReference>
<evidence type="ECO:0000313" key="8">
    <source>
        <dbReference type="Proteomes" id="UP000540989"/>
    </source>
</evidence>
<dbReference type="CDD" id="cd16917">
    <property type="entry name" value="HATPase_UhpB-NarQ-NarX-like"/>
    <property type="match status" value="1"/>
</dbReference>
<dbReference type="SMART" id="SM00387">
    <property type="entry name" value="HATPase_c"/>
    <property type="match status" value="1"/>
</dbReference>
<dbReference type="Gene3D" id="3.30.565.10">
    <property type="entry name" value="Histidine kinase-like ATPase, C-terminal domain"/>
    <property type="match status" value="1"/>
</dbReference>
<dbReference type="PANTHER" id="PTHR24421">
    <property type="entry name" value="NITRATE/NITRITE SENSOR PROTEIN NARX-RELATED"/>
    <property type="match status" value="1"/>
</dbReference>
<gene>
    <name evidence="7" type="ORF">HDF16_004377</name>
</gene>
<keyword evidence="3" id="KW-0902">Two-component regulatory system</keyword>
<dbReference type="InterPro" id="IPR011712">
    <property type="entry name" value="Sig_transdc_His_kin_sub3_dim/P"/>
</dbReference>
<dbReference type="Gene3D" id="2.60.40.10">
    <property type="entry name" value="Immunoglobulins"/>
    <property type="match status" value="1"/>
</dbReference>
<feature type="domain" description="Histidine kinase/HSP90-like ATPase" evidence="6">
    <location>
        <begin position="870"/>
        <end position="966"/>
    </location>
</feature>
<dbReference type="Pfam" id="PF07495">
    <property type="entry name" value="Y_Y_Y"/>
    <property type="match status" value="1"/>
</dbReference>